<evidence type="ECO:0000256" key="4">
    <source>
        <dbReference type="ARBA" id="ARBA00008703"/>
    </source>
</evidence>
<gene>
    <name evidence="17" type="ORF">HNR48_001357</name>
</gene>
<dbReference type="NCBIfam" id="TIGR00238">
    <property type="entry name" value="KamA family radical SAM protein"/>
    <property type="match status" value="1"/>
</dbReference>
<dbReference type="PANTHER" id="PTHR30538:SF1">
    <property type="entry name" value="L-LYSINE 2,3-AMINOMUTASE"/>
    <property type="match status" value="1"/>
</dbReference>
<dbReference type="EMBL" id="JACHHT010000001">
    <property type="protein sequence ID" value="MBB6521079.1"/>
    <property type="molecule type" value="Genomic_DNA"/>
</dbReference>
<feature type="binding site" evidence="14">
    <location>
        <position position="128"/>
    </location>
    <ligand>
        <name>[4Fe-4S] cluster</name>
        <dbReference type="ChEBI" id="CHEBI:49883"/>
        <note>4Fe-4S-S-AdoMet</note>
    </ligand>
</feature>
<organism evidence="17 18">
    <name type="scientific">Pseudoteredinibacter isoporae</name>
    <dbReference type="NCBI Taxonomy" id="570281"/>
    <lineage>
        <taxon>Bacteria</taxon>
        <taxon>Pseudomonadati</taxon>
        <taxon>Pseudomonadota</taxon>
        <taxon>Gammaproteobacteria</taxon>
        <taxon>Cellvibrionales</taxon>
        <taxon>Cellvibrionaceae</taxon>
        <taxon>Pseudoteredinibacter</taxon>
    </lineage>
</organism>
<dbReference type="InterPro" id="IPR022462">
    <property type="entry name" value="EpmB"/>
</dbReference>
<keyword evidence="6 14" id="KW-0004">4Fe-4S</keyword>
<dbReference type="InterPro" id="IPR007197">
    <property type="entry name" value="rSAM"/>
</dbReference>
<sequence>MNTILPTLQLEPSPQSWQQALQDLIKKPSELAELLNLSPEQLSQEAAEQFEVRVTRHFASLMEPGNPNDPLLLQVLPGIAETIKAEGYSSEPLMESDQFNPRPGVIHKYKGRLLLMASNQCAINCRYCFRRHFPYQDHHLGRKQWLEAVDYIAQDHSLSEVILSGGDPLSQSDKQLSWLAEQLKDIPHIKRLRIHSRLPVVLPSRVDEKLLSWLNSEHLQTSMVLHINHPQEISTELRHACKRLKDADVRLFNQSVLLKGINDNSGILAELSEALFESHIQPYYLHQLDKVQGAAHFQVEDEDARRLYYELRAELPGYLVPLLTQEIPGKAAKTPIV</sequence>
<comment type="similarity">
    <text evidence="4">Belongs to the radical SAM superfamily. KamA family.</text>
</comment>
<dbReference type="Proteomes" id="UP000528457">
    <property type="component" value="Unassembled WGS sequence"/>
</dbReference>
<evidence type="ECO:0000256" key="14">
    <source>
        <dbReference type="PIRSR" id="PIRSR004911-1"/>
    </source>
</evidence>
<comment type="caution">
    <text evidence="17">The sequence shown here is derived from an EMBL/GenBank/DDBJ whole genome shotgun (WGS) entry which is preliminary data.</text>
</comment>
<keyword evidence="7" id="KW-0949">S-adenosyl-L-methionine</keyword>
<dbReference type="GO" id="GO:0051539">
    <property type="term" value="F:4 iron, 4 sulfur cluster binding"/>
    <property type="evidence" value="ECO:0007669"/>
    <property type="project" value="UniProtKB-KW"/>
</dbReference>
<name>A0A7X0JRR3_9GAMM</name>
<dbReference type="RefSeq" id="WP_166849519.1">
    <property type="nucleotide sequence ID" value="NZ_JAAONY010000001.1"/>
</dbReference>
<dbReference type="SFLD" id="SFLDS00029">
    <property type="entry name" value="Radical_SAM"/>
    <property type="match status" value="1"/>
</dbReference>
<evidence type="ECO:0000256" key="3">
    <source>
        <dbReference type="ARBA" id="ARBA00001966"/>
    </source>
</evidence>
<dbReference type="NCBIfam" id="TIGR03821">
    <property type="entry name" value="EFP_modif_epmB"/>
    <property type="match status" value="1"/>
</dbReference>
<protein>
    <recommendedName>
        <fullName evidence="5">L-lysine 2,3-aminomutase</fullName>
    </recommendedName>
    <alternativeName>
        <fullName evidence="13">EF-P post-translational modification enzyme B</fullName>
    </alternativeName>
</protein>
<dbReference type="AlphaFoldDB" id="A0A7X0JRR3"/>
<accession>A0A7X0JRR3</accession>
<evidence type="ECO:0000259" key="16">
    <source>
        <dbReference type="PROSITE" id="PS51918"/>
    </source>
</evidence>
<comment type="catalytic activity">
    <reaction evidence="1">
        <text>L-lysine = D-beta-lysine</text>
        <dbReference type="Rhea" id="RHEA:44148"/>
        <dbReference type="ChEBI" id="CHEBI:32551"/>
        <dbReference type="ChEBI" id="CHEBI:84138"/>
    </reaction>
</comment>
<dbReference type="InParanoid" id="A0A7X0JRR3"/>
<evidence type="ECO:0000256" key="11">
    <source>
        <dbReference type="ARBA" id="ARBA00023014"/>
    </source>
</evidence>
<evidence type="ECO:0000313" key="18">
    <source>
        <dbReference type="Proteomes" id="UP000528457"/>
    </source>
</evidence>
<dbReference type="GO" id="GO:0016853">
    <property type="term" value="F:isomerase activity"/>
    <property type="evidence" value="ECO:0007669"/>
    <property type="project" value="UniProtKB-KW"/>
</dbReference>
<reference evidence="17 18" key="1">
    <citation type="submission" date="2020-08" db="EMBL/GenBank/DDBJ databases">
        <title>Genomic Encyclopedia of Type Strains, Phase IV (KMG-IV): sequencing the most valuable type-strain genomes for metagenomic binning, comparative biology and taxonomic classification.</title>
        <authorList>
            <person name="Goeker M."/>
        </authorList>
    </citation>
    <scope>NUCLEOTIDE SEQUENCE [LARGE SCALE GENOMIC DNA]</scope>
    <source>
        <strain evidence="17 18">DSM 22368</strain>
    </source>
</reference>
<evidence type="ECO:0000256" key="1">
    <source>
        <dbReference type="ARBA" id="ARBA00001352"/>
    </source>
</evidence>
<evidence type="ECO:0000313" key="17">
    <source>
        <dbReference type="EMBL" id="MBB6521079.1"/>
    </source>
</evidence>
<evidence type="ECO:0000256" key="8">
    <source>
        <dbReference type="ARBA" id="ARBA00022723"/>
    </source>
</evidence>
<evidence type="ECO:0000256" key="5">
    <source>
        <dbReference type="ARBA" id="ARBA00022363"/>
    </source>
</evidence>
<dbReference type="Pfam" id="PF04055">
    <property type="entry name" value="Radical_SAM"/>
    <property type="match status" value="1"/>
</dbReference>
<dbReference type="GO" id="GO:0046872">
    <property type="term" value="F:metal ion binding"/>
    <property type="evidence" value="ECO:0007669"/>
    <property type="project" value="UniProtKB-KW"/>
</dbReference>
<dbReference type="PIRSF" id="PIRSF004911">
    <property type="entry name" value="DUF160"/>
    <property type="match status" value="1"/>
</dbReference>
<comment type="cofactor">
    <cofactor evidence="2 15">
        <name>pyridoxal 5'-phosphate</name>
        <dbReference type="ChEBI" id="CHEBI:597326"/>
    </cofactor>
</comment>
<dbReference type="SFLD" id="SFLDG01070">
    <property type="entry name" value="PLP-dependent"/>
    <property type="match status" value="1"/>
</dbReference>
<evidence type="ECO:0000256" key="9">
    <source>
        <dbReference type="ARBA" id="ARBA00022898"/>
    </source>
</evidence>
<evidence type="ECO:0000256" key="6">
    <source>
        <dbReference type="ARBA" id="ARBA00022485"/>
    </source>
</evidence>
<dbReference type="PANTHER" id="PTHR30538">
    <property type="entry name" value="LYSINE 2,3-AMINOMUTASE-RELATED"/>
    <property type="match status" value="1"/>
</dbReference>
<proteinExistence type="inferred from homology"/>
<evidence type="ECO:0000256" key="15">
    <source>
        <dbReference type="PIRSR" id="PIRSR603739-50"/>
    </source>
</evidence>
<feature type="binding site" evidence="14">
    <location>
        <position position="125"/>
    </location>
    <ligand>
        <name>[4Fe-4S] cluster</name>
        <dbReference type="ChEBI" id="CHEBI:49883"/>
        <note>4Fe-4S-S-AdoMet</note>
    </ligand>
</feature>
<feature type="domain" description="Radical SAM core" evidence="16">
    <location>
        <begin position="107"/>
        <end position="326"/>
    </location>
</feature>
<evidence type="ECO:0000256" key="2">
    <source>
        <dbReference type="ARBA" id="ARBA00001933"/>
    </source>
</evidence>
<keyword evidence="9 15" id="KW-0663">Pyridoxal phosphate</keyword>
<evidence type="ECO:0000256" key="10">
    <source>
        <dbReference type="ARBA" id="ARBA00023004"/>
    </source>
</evidence>
<evidence type="ECO:0000256" key="13">
    <source>
        <dbReference type="ARBA" id="ARBA00030756"/>
    </source>
</evidence>
<keyword evidence="12" id="KW-0413">Isomerase</keyword>
<dbReference type="FunCoup" id="A0A7X0JRR3">
    <property type="interactions" value="86"/>
</dbReference>
<evidence type="ECO:0000256" key="7">
    <source>
        <dbReference type="ARBA" id="ARBA00022691"/>
    </source>
</evidence>
<dbReference type="Gene3D" id="3.20.20.70">
    <property type="entry name" value="Aldolase class I"/>
    <property type="match status" value="1"/>
</dbReference>
<dbReference type="InterPro" id="IPR013785">
    <property type="entry name" value="Aldolase_TIM"/>
</dbReference>
<keyword evidence="18" id="KW-1185">Reference proteome</keyword>
<comment type="cofactor">
    <cofactor evidence="3">
        <name>[4Fe-4S] cluster</name>
        <dbReference type="ChEBI" id="CHEBI:49883"/>
    </cofactor>
</comment>
<dbReference type="PROSITE" id="PS51918">
    <property type="entry name" value="RADICAL_SAM"/>
    <property type="match status" value="1"/>
</dbReference>
<dbReference type="CDD" id="cd01335">
    <property type="entry name" value="Radical_SAM"/>
    <property type="match status" value="1"/>
</dbReference>
<keyword evidence="11 14" id="KW-0411">Iron-sulfur</keyword>
<keyword evidence="10" id="KW-0408">Iron</keyword>
<dbReference type="InterPro" id="IPR058240">
    <property type="entry name" value="rSAM_sf"/>
</dbReference>
<dbReference type="SUPFAM" id="SSF102114">
    <property type="entry name" value="Radical SAM enzymes"/>
    <property type="match status" value="1"/>
</dbReference>
<keyword evidence="8 14" id="KW-0479">Metal-binding</keyword>
<dbReference type="SFLD" id="SFLDF00314">
    <property type="entry name" value="L-lysine_2_3-aminomutase_(yjeK"/>
    <property type="match status" value="1"/>
</dbReference>
<evidence type="ECO:0000256" key="12">
    <source>
        <dbReference type="ARBA" id="ARBA00023235"/>
    </source>
</evidence>
<feature type="binding site" evidence="14">
    <location>
        <position position="121"/>
    </location>
    <ligand>
        <name>[4Fe-4S] cluster</name>
        <dbReference type="ChEBI" id="CHEBI:49883"/>
        <note>4Fe-4S-S-AdoMet</note>
    </ligand>
</feature>
<feature type="modified residue" description="N6-(pyridoxal phosphate)lysine" evidence="15">
    <location>
        <position position="333"/>
    </location>
</feature>
<dbReference type="InterPro" id="IPR003739">
    <property type="entry name" value="Lys_aminomutase/Glu_NH3_mut"/>
</dbReference>